<dbReference type="EC" id="3.1.1.85" evidence="2"/>
<accession>A0A1Y5RIQ2</accession>
<dbReference type="PANTHER" id="PTHR43194">
    <property type="entry name" value="HYDROLASE ALPHA/BETA FOLD FAMILY"/>
    <property type="match status" value="1"/>
</dbReference>
<dbReference type="OrthoDB" id="5491135at2"/>
<sequence length="236" mass="26081">MHEPLLLLPGMMCDARLFTHQIARLSQDRCVVIGPVTQGETVTEMARFILQAAPPRFALAGHGLGGMVAMEILRLAPEQVTRLALIDTSPLAELPTVAADREPLIMAAKLGRLEQALEDEMKPDYLAPQGNRERVLAQYRRMGMDLGPEVFIRQTRAMQRRPDQQKTLRMAKLPAFAICGEYDALCPVHRHEVMAGLMPHGQIRTIAQAGHLAPLEQPVALTAALGEWLKAPLVLH</sequence>
<evidence type="ECO:0000313" key="2">
    <source>
        <dbReference type="EMBL" id="SLN17098.1"/>
    </source>
</evidence>
<dbReference type="Pfam" id="PF12697">
    <property type="entry name" value="Abhydrolase_6"/>
    <property type="match status" value="1"/>
</dbReference>
<organism evidence="2 3">
    <name type="scientific">Pseudoruegeria aquimaris</name>
    <dbReference type="NCBI Taxonomy" id="393663"/>
    <lineage>
        <taxon>Bacteria</taxon>
        <taxon>Pseudomonadati</taxon>
        <taxon>Pseudomonadota</taxon>
        <taxon>Alphaproteobacteria</taxon>
        <taxon>Rhodobacterales</taxon>
        <taxon>Roseobacteraceae</taxon>
        <taxon>Pseudoruegeria</taxon>
    </lineage>
</organism>
<dbReference type="Proteomes" id="UP000193409">
    <property type="component" value="Unassembled WGS sequence"/>
</dbReference>
<dbReference type="AlphaFoldDB" id="A0A1Y5RIQ2"/>
<dbReference type="EMBL" id="FWFQ01000002">
    <property type="protein sequence ID" value="SLN17098.1"/>
    <property type="molecule type" value="Genomic_DNA"/>
</dbReference>
<dbReference type="GO" id="GO:0090499">
    <property type="term" value="F:pimelyl-[acyl-carrier protein] methyl ester esterase activity"/>
    <property type="evidence" value="ECO:0007669"/>
    <property type="project" value="UniProtKB-EC"/>
</dbReference>
<dbReference type="InterPro" id="IPR029058">
    <property type="entry name" value="AB_hydrolase_fold"/>
</dbReference>
<dbReference type="PANTHER" id="PTHR43194:SF5">
    <property type="entry name" value="PIMELOYL-[ACYL-CARRIER PROTEIN] METHYL ESTER ESTERASE"/>
    <property type="match status" value="1"/>
</dbReference>
<dbReference type="Gene3D" id="3.40.50.1820">
    <property type="entry name" value="alpha/beta hydrolase"/>
    <property type="match status" value="1"/>
</dbReference>
<dbReference type="SUPFAM" id="SSF53474">
    <property type="entry name" value="alpha/beta-Hydrolases"/>
    <property type="match status" value="1"/>
</dbReference>
<keyword evidence="3" id="KW-1185">Reference proteome</keyword>
<dbReference type="InterPro" id="IPR050228">
    <property type="entry name" value="Carboxylesterase_BioH"/>
</dbReference>
<dbReference type="RefSeq" id="WP_085867105.1">
    <property type="nucleotide sequence ID" value="NZ_FWFQ01000002.1"/>
</dbReference>
<name>A0A1Y5RIQ2_9RHOB</name>
<evidence type="ECO:0000259" key="1">
    <source>
        <dbReference type="Pfam" id="PF12697"/>
    </source>
</evidence>
<evidence type="ECO:0000313" key="3">
    <source>
        <dbReference type="Proteomes" id="UP000193409"/>
    </source>
</evidence>
<gene>
    <name evidence="2" type="primary">bioH</name>
    <name evidence="2" type="ORF">PSA7680_00544</name>
</gene>
<keyword evidence="2" id="KW-0378">Hydrolase</keyword>
<feature type="domain" description="AB hydrolase-1" evidence="1">
    <location>
        <begin position="5"/>
        <end position="224"/>
    </location>
</feature>
<protein>
    <submittedName>
        <fullName evidence="2">Pimeloyl-[acyl-carrier protein] methyl ester esterase</fullName>
        <ecNumber evidence="2">3.1.1.85</ecNumber>
    </submittedName>
</protein>
<reference evidence="2" key="1">
    <citation type="submission" date="2017-03" db="EMBL/GenBank/DDBJ databases">
        <authorList>
            <person name="Afonso C.L."/>
            <person name="Miller P.J."/>
            <person name="Scott M.A."/>
            <person name="Spackman E."/>
            <person name="Goraichik I."/>
            <person name="Dimitrov K.M."/>
            <person name="Suarez D.L."/>
            <person name="Swayne D.E."/>
        </authorList>
    </citation>
    <scope>NUCLEOTIDE SEQUENCE [LARGE SCALE GENOMIC DNA]</scope>
    <source>
        <strain evidence="2">CECT 7680</strain>
    </source>
</reference>
<proteinExistence type="predicted"/>
<dbReference type="InterPro" id="IPR000073">
    <property type="entry name" value="AB_hydrolase_1"/>
</dbReference>